<dbReference type="PROSITE" id="PS00092">
    <property type="entry name" value="N6_MTASE"/>
    <property type="match status" value="1"/>
</dbReference>
<dbReference type="PANTHER" id="PTHR13370:SF3">
    <property type="entry name" value="TRNA (GUANINE(10)-N2)-METHYLTRANSFERASE HOMOLOG"/>
    <property type="match status" value="1"/>
</dbReference>
<dbReference type="SUPFAM" id="SSF53335">
    <property type="entry name" value="S-adenosyl-L-methionine-dependent methyltransferases"/>
    <property type="match status" value="1"/>
</dbReference>
<dbReference type="Pfam" id="PF01555">
    <property type="entry name" value="N6_N4_Mtase"/>
    <property type="match status" value="1"/>
</dbReference>
<dbReference type="PRINTS" id="PR00508">
    <property type="entry name" value="S21N4MTFRASE"/>
</dbReference>
<reference evidence="7 8" key="1">
    <citation type="submission" date="2013-06" db="EMBL/GenBank/DDBJ databases">
        <title>Rumen cellulosomics: divergent fiber-degrading strategies revealed by comparative genome-wide analysis of six Ruminococcal strains.</title>
        <authorList>
            <person name="Dassa B."/>
            <person name="Borovok I."/>
            <person name="Lamed R."/>
            <person name="Flint H."/>
            <person name="Yeoman C.J."/>
            <person name="White B."/>
            <person name="Bayer E.A."/>
        </authorList>
    </citation>
    <scope>NUCLEOTIDE SEQUENCE [LARGE SCALE GENOMIC DNA]</scope>
    <source>
        <strain evidence="7 8">SY3</strain>
    </source>
</reference>
<dbReference type="PANTHER" id="PTHR13370">
    <property type="entry name" value="RNA METHYLASE-RELATED"/>
    <property type="match status" value="1"/>
</dbReference>
<keyword evidence="3" id="KW-0808">Transferase</keyword>
<dbReference type="GO" id="GO:0008170">
    <property type="term" value="F:N-methyltransferase activity"/>
    <property type="evidence" value="ECO:0007669"/>
    <property type="project" value="InterPro"/>
</dbReference>
<dbReference type="AlphaFoldDB" id="A0A011VSS5"/>
<accession>A0A011VSS5</accession>
<evidence type="ECO:0000256" key="2">
    <source>
        <dbReference type="ARBA" id="ARBA00022603"/>
    </source>
</evidence>
<feature type="domain" description="DNA methylase N-4/N-6" evidence="6">
    <location>
        <begin position="20"/>
        <end position="232"/>
    </location>
</feature>
<gene>
    <name evidence="7" type="ORF">RASY3_14875</name>
</gene>
<evidence type="ECO:0000256" key="3">
    <source>
        <dbReference type="ARBA" id="ARBA00022679"/>
    </source>
</evidence>
<keyword evidence="4" id="KW-0680">Restriction system</keyword>
<organism evidence="7 8">
    <name type="scientific">Ruminococcus albus SY3</name>
    <dbReference type="NCBI Taxonomy" id="1341156"/>
    <lineage>
        <taxon>Bacteria</taxon>
        <taxon>Bacillati</taxon>
        <taxon>Bacillota</taxon>
        <taxon>Clostridia</taxon>
        <taxon>Eubacteriales</taxon>
        <taxon>Oscillospiraceae</taxon>
        <taxon>Ruminococcus</taxon>
    </lineage>
</organism>
<proteinExistence type="inferred from homology"/>
<evidence type="ECO:0000313" key="8">
    <source>
        <dbReference type="Proteomes" id="UP000021369"/>
    </source>
</evidence>
<dbReference type="EMBL" id="JEOB01000004">
    <property type="protein sequence ID" value="EXM37658.1"/>
    <property type="molecule type" value="Genomic_DNA"/>
</dbReference>
<evidence type="ECO:0000256" key="5">
    <source>
        <dbReference type="RuleBase" id="RU362026"/>
    </source>
</evidence>
<dbReference type="InterPro" id="IPR029063">
    <property type="entry name" value="SAM-dependent_MTases_sf"/>
</dbReference>
<keyword evidence="2" id="KW-0489">Methyltransferase</keyword>
<dbReference type="PATRIC" id="fig|1341156.4.peg.2581"/>
<dbReference type="GO" id="GO:0003677">
    <property type="term" value="F:DNA binding"/>
    <property type="evidence" value="ECO:0007669"/>
    <property type="project" value="InterPro"/>
</dbReference>
<dbReference type="GO" id="GO:0005737">
    <property type="term" value="C:cytoplasm"/>
    <property type="evidence" value="ECO:0007669"/>
    <property type="project" value="TreeGrafter"/>
</dbReference>
<dbReference type="InterPro" id="IPR001091">
    <property type="entry name" value="RM_Methyltransferase"/>
</dbReference>
<keyword evidence="8" id="KW-1185">Reference proteome</keyword>
<dbReference type="GO" id="GO:0009007">
    <property type="term" value="F:site-specific DNA-methyltransferase (adenine-specific) activity"/>
    <property type="evidence" value="ECO:0007669"/>
    <property type="project" value="TreeGrafter"/>
</dbReference>
<dbReference type="Gene3D" id="3.40.50.150">
    <property type="entry name" value="Vaccinia Virus protein VP39"/>
    <property type="match status" value="1"/>
</dbReference>
<dbReference type="GO" id="GO:0032259">
    <property type="term" value="P:methylation"/>
    <property type="evidence" value="ECO:0007669"/>
    <property type="project" value="UniProtKB-KW"/>
</dbReference>
<dbReference type="GO" id="GO:0009307">
    <property type="term" value="P:DNA restriction-modification system"/>
    <property type="evidence" value="ECO:0007669"/>
    <property type="project" value="UniProtKB-KW"/>
</dbReference>
<evidence type="ECO:0000313" key="7">
    <source>
        <dbReference type="EMBL" id="EXM37658.1"/>
    </source>
</evidence>
<dbReference type="Proteomes" id="UP000021369">
    <property type="component" value="Unassembled WGS sequence"/>
</dbReference>
<comment type="caution">
    <text evidence="7">The sequence shown here is derived from an EMBL/GenBank/DDBJ whole genome shotgun (WGS) entry which is preliminary data.</text>
</comment>
<dbReference type="EC" id="2.1.1.-" evidence="5"/>
<evidence type="ECO:0000256" key="1">
    <source>
        <dbReference type="ARBA" id="ARBA00006594"/>
    </source>
</evidence>
<protein>
    <recommendedName>
        <fullName evidence="5">Methyltransferase</fullName>
        <ecNumber evidence="5">2.1.1.-</ecNumber>
    </recommendedName>
</protein>
<comment type="similarity">
    <text evidence="1 5">Belongs to the N(4)/N(6)-methyltransferase family.</text>
</comment>
<sequence>MQLYNGDCIEVMKTLPEKSVDLILTDPPFGTTQNKWDSVIPFTDLWGEYERVIKDNGAIVLFGQGLFSDELACSNKKMFRYRLVWEKTKAGGFLNARRMPLQAHEDILVFYKKLPTYNPQMSEGRPYVKKAVSNGDGKNYGKFDRVGQINVNEGTRFPRSVIKFSNDNHNSLHPTQKPVDLLEYLIKTYTNKGDVVLDSCMGSGSTGVAALNCERGFIGIELDPNYFAIAEKRINEREGIYA</sequence>
<dbReference type="InterPro" id="IPR002941">
    <property type="entry name" value="DNA_methylase_N4/N6"/>
</dbReference>
<name>A0A011VSS5_RUMAL</name>
<evidence type="ECO:0000256" key="4">
    <source>
        <dbReference type="ARBA" id="ARBA00022747"/>
    </source>
</evidence>
<evidence type="ECO:0000259" key="6">
    <source>
        <dbReference type="Pfam" id="PF01555"/>
    </source>
</evidence>
<dbReference type="InterPro" id="IPR002052">
    <property type="entry name" value="DNA_methylase_N6_adenine_CS"/>
</dbReference>